<keyword evidence="9" id="KW-0472">Membrane</keyword>
<organism evidence="11 12">
    <name type="scientific">Castanea mollissima</name>
    <name type="common">Chinese chestnut</name>
    <dbReference type="NCBI Taxonomy" id="60419"/>
    <lineage>
        <taxon>Eukaryota</taxon>
        <taxon>Viridiplantae</taxon>
        <taxon>Streptophyta</taxon>
        <taxon>Embryophyta</taxon>
        <taxon>Tracheophyta</taxon>
        <taxon>Spermatophyta</taxon>
        <taxon>Magnoliopsida</taxon>
        <taxon>eudicotyledons</taxon>
        <taxon>Gunneridae</taxon>
        <taxon>Pentapetalae</taxon>
        <taxon>rosids</taxon>
        <taxon>fabids</taxon>
        <taxon>Fagales</taxon>
        <taxon>Fagaceae</taxon>
        <taxon>Castanea</taxon>
    </lineage>
</organism>
<keyword evidence="12" id="KW-1185">Reference proteome</keyword>
<dbReference type="GO" id="GO:0006406">
    <property type="term" value="P:mRNA export from nucleus"/>
    <property type="evidence" value="ECO:0007669"/>
    <property type="project" value="TreeGrafter"/>
</dbReference>
<dbReference type="InterPro" id="IPR011502">
    <property type="entry name" value="Nucleoporin_Nup85"/>
</dbReference>
<dbReference type="GO" id="GO:0017056">
    <property type="term" value="F:structural constituent of nuclear pore"/>
    <property type="evidence" value="ECO:0007669"/>
    <property type="project" value="TreeGrafter"/>
</dbReference>
<evidence type="ECO:0000256" key="5">
    <source>
        <dbReference type="ARBA" id="ARBA00022927"/>
    </source>
</evidence>
<keyword evidence="8 9" id="KW-0539">Nucleus</keyword>
<keyword evidence="3 9" id="KW-0813">Transport</keyword>
<dbReference type="Proteomes" id="UP000737018">
    <property type="component" value="Unassembled WGS sequence"/>
</dbReference>
<comment type="subunit">
    <text evidence="9">Component of the nuclear pore complex (NPC).</text>
</comment>
<evidence type="ECO:0000256" key="1">
    <source>
        <dbReference type="ARBA" id="ARBA00004567"/>
    </source>
</evidence>
<evidence type="ECO:0000256" key="7">
    <source>
        <dbReference type="ARBA" id="ARBA00023132"/>
    </source>
</evidence>
<dbReference type="Pfam" id="PF07575">
    <property type="entry name" value="Nucleopor_Nup85"/>
    <property type="match status" value="1"/>
</dbReference>
<reference evidence="11" key="1">
    <citation type="submission" date="2020-03" db="EMBL/GenBank/DDBJ databases">
        <title>Castanea mollissima Vanexum genome sequencing.</title>
        <authorList>
            <person name="Staton M."/>
        </authorList>
    </citation>
    <scope>NUCLEOTIDE SEQUENCE</scope>
    <source>
        <tissue evidence="11">Leaf</tissue>
    </source>
</reference>
<dbReference type="PANTHER" id="PTHR13373">
    <property type="entry name" value="FROUNT PROTEIN-RELATED"/>
    <property type="match status" value="1"/>
</dbReference>
<sequence>MTTPPPPPPPQENTTAATTAATPPPLPQEILVPKTETKCWGDEEDDEPLEDTAIAGQSGRRTQPPIYLASCIKQGMGLLEILLRKQPVQNNQVLLKIIEICRLYELDSVSSNIMKVSILMNSASKEKTQGRIS</sequence>
<evidence type="ECO:0000256" key="6">
    <source>
        <dbReference type="ARBA" id="ARBA00023010"/>
    </source>
</evidence>
<feature type="compositionally biased region" description="Low complexity" evidence="10">
    <location>
        <begin position="12"/>
        <end position="21"/>
    </location>
</feature>
<name>A0A8J4RK07_9ROSI</name>
<comment type="caution">
    <text evidence="11">The sequence shown here is derived from an EMBL/GenBank/DDBJ whole genome shotgun (WGS) entry which is preliminary data.</text>
</comment>
<gene>
    <name evidence="11" type="ORF">CMV_009604</name>
</gene>
<dbReference type="EMBL" id="JRKL02001062">
    <property type="protein sequence ID" value="KAF3966289.1"/>
    <property type="molecule type" value="Genomic_DNA"/>
</dbReference>
<evidence type="ECO:0000256" key="10">
    <source>
        <dbReference type="SAM" id="MobiDB-lite"/>
    </source>
</evidence>
<feature type="region of interest" description="Disordered" evidence="10">
    <location>
        <begin position="1"/>
        <end position="60"/>
    </location>
</feature>
<dbReference type="GO" id="GO:0031080">
    <property type="term" value="C:nuclear pore outer ring"/>
    <property type="evidence" value="ECO:0007669"/>
    <property type="project" value="TreeGrafter"/>
</dbReference>
<keyword evidence="6 9" id="KW-0811">Translocation</keyword>
<dbReference type="GO" id="GO:0006606">
    <property type="term" value="P:protein import into nucleus"/>
    <property type="evidence" value="ECO:0007669"/>
    <property type="project" value="TreeGrafter"/>
</dbReference>
<evidence type="ECO:0000313" key="11">
    <source>
        <dbReference type="EMBL" id="KAF3966289.1"/>
    </source>
</evidence>
<accession>A0A8J4RK07</accession>
<evidence type="ECO:0000256" key="4">
    <source>
        <dbReference type="ARBA" id="ARBA00022816"/>
    </source>
</evidence>
<dbReference type="AlphaFoldDB" id="A0A8J4RK07"/>
<keyword evidence="4 9" id="KW-0509">mRNA transport</keyword>
<evidence type="ECO:0000256" key="8">
    <source>
        <dbReference type="ARBA" id="ARBA00023242"/>
    </source>
</evidence>
<proteinExistence type="inferred from homology"/>
<evidence type="ECO:0000256" key="3">
    <source>
        <dbReference type="ARBA" id="ARBA00022448"/>
    </source>
</evidence>
<dbReference type="OrthoDB" id="17644at2759"/>
<dbReference type="GO" id="GO:0031965">
    <property type="term" value="C:nuclear membrane"/>
    <property type="evidence" value="ECO:0007669"/>
    <property type="project" value="UniProtKB-UniRule"/>
</dbReference>
<feature type="compositionally biased region" description="Pro residues" evidence="10">
    <location>
        <begin position="1"/>
        <end position="11"/>
    </location>
</feature>
<evidence type="ECO:0000256" key="9">
    <source>
        <dbReference type="RuleBase" id="RU365073"/>
    </source>
</evidence>
<protein>
    <recommendedName>
        <fullName evidence="9">Nuclear pore complex protein Nup85</fullName>
    </recommendedName>
</protein>
<comment type="subcellular location">
    <subcellularLocation>
        <location evidence="1 9">Nucleus</location>
        <location evidence="1 9">Nuclear pore complex</location>
    </subcellularLocation>
</comment>
<comment type="similarity">
    <text evidence="2 9">Belongs to the nucleoporin Nup85 family.</text>
</comment>
<dbReference type="GO" id="GO:0045893">
    <property type="term" value="P:positive regulation of DNA-templated transcription"/>
    <property type="evidence" value="ECO:0007669"/>
    <property type="project" value="TreeGrafter"/>
</dbReference>
<comment type="function">
    <text evidence="9">Functions as a component of the nuclear pore complex (NPC).</text>
</comment>
<evidence type="ECO:0000313" key="12">
    <source>
        <dbReference type="Proteomes" id="UP000737018"/>
    </source>
</evidence>
<keyword evidence="5 9" id="KW-0653">Protein transport</keyword>
<dbReference type="PANTHER" id="PTHR13373:SF21">
    <property type="entry name" value="NUCLEAR PORE COMPLEX PROTEIN NUP85"/>
    <property type="match status" value="1"/>
</dbReference>
<keyword evidence="7 9" id="KW-0906">Nuclear pore complex</keyword>
<evidence type="ECO:0000256" key="2">
    <source>
        <dbReference type="ARBA" id="ARBA00005573"/>
    </source>
</evidence>